<dbReference type="PANTHER" id="PTHR33070">
    <property type="entry name" value="OS06G0725500 PROTEIN"/>
    <property type="match status" value="1"/>
</dbReference>
<reference evidence="1" key="1">
    <citation type="submission" date="2022-10" db="EMBL/GenBank/DDBJ databases">
        <authorList>
            <person name="Hyden B.L."/>
            <person name="Feng K."/>
            <person name="Yates T."/>
            <person name="Jawdy S."/>
            <person name="Smart L.B."/>
            <person name="Muchero W."/>
        </authorList>
    </citation>
    <scope>NUCLEOTIDE SEQUENCE</scope>
    <source>
        <tissue evidence="1">Shoot tip</tissue>
    </source>
</reference>
<accession>A0ABQ9CJB8</accession>
<proteinExistence type="predicted"/>
<dbReference type="Pfam" id="PF03087">
    <property type="entry name" value="BPS1"/>
    <property type="match status" value="1"/>
</dbReference>
<evidence type="ECO:0000313" key="2">
    <source>
        <dbReference type="Proteomes" id="UP001141253"/>
    </source>
</evidence>
<keyword evidence="2" id="KW-1185">Reference proteome</keyword>
<dbReference type="Proteomes" id="UP001141253">
    <property type="component" value="Chromosome 5"/>
</dbReference>
<comment type="caution">
    <text evidence="1">The sequence shown here is derived from an EMBL/GenBank/DDBJ whole genome shotgun (WGS) entry which is preliminary data.</text>
</comment>
<dbReference type="PANTHER" id="PTHR33070:SF49">
    <property type="entry name" value="OS06G0725500 PROTEIN"/>
    <property type="match status" value="1"/>
</dbReference>
<reference evidence="1" key="2">
    <citation type="journal article" date="2023" name="Int. J. Mol. Sci.">
        <title>De Novo Assembly and Annotation of 11 Diverse Shrub Willow (Salix) Genomes Reveals Novel Gene Organization in Sex-Linked Regions.</title>
        <authorList>
            <person name="Hyden B."/>
            <person name="Feng K."/>
            <person name="Yates T.B."/>
            <person name="Jawdy S."/>
            <person name="Cereghino C."/>
            <person name="Smart L.B."/>
            <person name="Muchero W."/>
        </authorList>
    </citation>
    <scope>NUCLEOTIDE SEQUENCE</scope>
    <source>
        <tissue evidence="1">Shoot tip</tissue>
    </source>
</reference>
<name>A0ABQ9CJB8_9ROSI</name>
<dbReference type="EMBL" id="JAPFFI010000003">
    <property type="protein sequence ID" value="KAJ6399711.1"/>
    <property type="molecule type" value="Genomic_DNA"/>
</dbReference>
<evidence type="ECO:0000313" key="1">
    <source>
        <dbReference type="EMBL" id="KAJ6399711.1"/>
    </source>
</evidence>
<sequence>MDKLVSAVRCIARCQFPGLDSGLSVADAELVRVIIDVIEVSMLVSVALFNGISSSFASRKSSWIGLRLPKKAKKIKIDEGIQEFQEIGIEILWGLRKKGYEEVRMVLKRMRDLEECIGDIETSGQRVFRSLINTRVSLLNSLTR</sequence>
<dbReference type="InterPro" id="IPR004320">
    <property type="entry name" value="BPS1_pln"/>
</dbReference>
<protein>
    <submittedName>
        <fullName evidence="1">Uncharacterized protein</fullName>
    </submittedName>
</protein>
<gene>
    <name evidence="1" type="ORF">OIU77_020295</name>
</gene>
<organism evidence="1 2">
    <name type="scientific">Salix suchowensis</name>
    <dbReference type="NCBI Taxonomy" id="1278906"/>
    <lineage>
        <taxon>Eukaryota</taxon>
        <taxon>Viridiplantae</taxon>
        <taxon>Streptophyta</taxon>
        <taxon>Embryophyta</taxon>
        <taxon>Tracheophyta</taxon>
        <taxon>Spermatophyta</taxon>
        <taxon>Magnoliopsida</taxon>
        <taxon>eudicotyledons</taxon>
        <taxon>Gunneridae</taxon>
        <taxon>Pentapetalae</taxon>
        <taxon>rosids</taxon>
        <taxon>fabids</taxon>
        <taxon>Malpighiales</taxon>
        <taxon>Salicaceae</taxon>
        <taxon>Saliceae</taxon>
        <taxon>Salix</taxon>
    </lineage>
</organism>